<dbReference type="VEuPathDB" id="AmoebaDB:EHI7A_001340"/>
<comment type="caution">
    <text evidence="1">The sequence shown here is derived from an EMBL/GenBank/DDBJ whole genome shotgun (WGS) entry which is preliminary data.</text>
</comment>
<dbReference type="AlphaFoldDB" id="A0A175JHW5"/>
<reference evidence="1 2" key="1">
    <citation type="submission" date="2016-05" db="EMBL/GenBank/DDBJ databases">
        <title>First whole genome sequencing of Entamoeba histolytica HM1:IMSS-clone-6.</title>
        <authorList>
            <person name="Mukherjee Avik.K."/>
            <person name="Izumyama S."/>
            <person name="Nakada-Tsukui K."/>
            <person name="Nozaki T."/>
        </authorList>
    </citation>
    <scope>NUCLEOTIDE SEQUENCE [LARGE SCALE GENOMIC DNA]</scope>
    <source>
        <strain evidence="1 2">HM1:IMSS clone 6</strain>
    </source>
</reference>
<dbReference type="Proteomes" id="UP000078387">
    <property type="component" value="Unassembled WGS sequence"/>
</dbReference>
<evidence type="ECO:0000313" key="1">
    <source>
        <dbReference type="EMBL" id="GAT93056.1"/>
    </source>
</evidence>
<accession>A0A175JHW5</accession>
<sequence>MNENTEIKPIDSTPPKEFRKHVRRIAIMPSLPLMNIQYFDNTSKKNSFSLPEIPSQVKSVNELLPEDIKQKEEIDVSNHKYGRNSDAFQYSKRNIVRPPKIHIEPVKRSIDDISKDIENKLKLTDSQQLIPELCLSPRVIRIGVHPKRAVSNGL</sequence>
<dbReference type="VEuPathDB" id="AmoebaDB:EHI8A_045080"/>
<dbReference type="VEuPathDB" id="AmoebaDB:EHI5A_005360"/>
<evidence type="ECO:0000313" key="2">
    <source>
        <dbReference type="Proteomes" id="UP000078387"/>
    </source>
</evidence>
<proteinExistence type="predicted"/>
<dbReference type="VEuPathDB" id="AmoebaDB:EHI_096590"/>
<gene>
    <name evidence="1" type="ORF">CL6EHI_096590</name>
</gene>
<name>A0A175JHW5_ENTHI</name>
<dbReference type="eggNOG" id="ENOG502RHIM">
    <property type="taxonomic scope" value="Eukaryota"/>
</dbReference>
<protein>
    <submittedName>
        <fullName evidence="1">Uncharacterized protein</fullName>
    </submittedName>
</protein>
<organism evidence="1 2">
    <name type="scientific">Entamoeba histolytica</name>
    <dbReference type="NCBI Taxonomy" id="5759"/>
    <lineage>
        <taxon>Eukaryota</taxon>
        <taxon>Amoebozoa</taxon>
        <taxon>Evosea</taxon>
        <taxon>Archamoebae</taxon>
        <taxon>Mastigamoebida</taxon>
        <taxon>Entamoebidae</taxon>
        <taxon>Entamoeba</taxon>
    </lineage>
</organism>
<dbReference type="EMBL" id="BDEQ01000001">
    <property type="protein sequence ID" value="GAT93056.1"/>
    <property type="molecule type" value="Genomic_DNA"/>
</dbReference>
<dbReference type="VEuPathDB" id="AmoebaDB:KM1_003880"/>